<feature type="compositionally biased region" description="Low complexity" evidence="1">
    <location>
        <begin position="142"/>
        <end position="170"/>
    </location>
</feature>
<organism evidence="3 4">
    <name type="scientific">Haloterrigena gelatinilytica</name>
    <dbReference type="NCBI Taxonomy" id="2741724"/>
    <lineage>
        <taxon>Archaea</taxon>
        <taxon>Methanobacteriati</taxon>
        <taxon>Methanobacteriota</taxon>
        <taxon>Stenosarchaea group</taxon>
        <taxon>Halobacteria</taxon>
        <taxon>Halobacteriales</taxon>
        <taxon>Natrialbaceae</taxon>
        <taxon>Haloterrigena</taxon>
    </lineage>
</organism>
<feature type="transmembrane region" description="Helical" evidence="2">
    <location>
        <begin position="51"/>
        <end position="68"/>
    </location>
</feature>
<gene>
    <name evidence="3" type="ORF">HT576_11505</name>
</gene>
<dbReference type="RefSeq" id="WP_174702097.1">
    <property type="nucleotide sequence ID" value="NZ_JABURA010000001.1"/>
</dbReference>
<proteinExistence type="predicted"/>
<sequence>MLPLREWFRDEDGWTTPDGRRGELVELVVALPVFAFFATRETGVPSPTDRPIAVLLGVCCGFGYAVYWRERLLSRIPEQLRTFAVTFVLGGGAGLSLLQLVHLAAPTIVFVVAAGTTIAAIYAAWLCSPLEDGLRPPRRGVEPPSSLESSESPESSAPAASNPSASEPNA</sequence>
<name>A0A8J8GQE8_9EURY</name>
<feature type="region of interest" description="Disordered" evidence="1">
    <location>
        <begin position="132"/>
        <end position="170"/>
    </location>
</feature>
<evidence type="ECO:0000256" key="1">
    <source>
        <dbReference type="SAM" id="MobiDB-lite"/>
    </source>
</evidence>
<feature type="compositionally biased region" description="Basic and acidic residues" evidence="1">
    <location>
        <begin position="132"/>
        <end position="141"/>
    </location>
</feature>
<evidence type="ECO:0000256" key="2">
    <source>
        <dbReference type="SAM" id="Phobius"/>
    </source>
</evidence>
<comment type="caution">
    <text evidence="3">The sequence shown here is derived from an EMBL/GenBank/DDBJ whole genome shotgun (WGS) entry which is preliminary data.</text>
</comment>
<protein>
    <submittedName>
        <fullName evidence="3">Uncharacterized protein</fullName>
    </submittedName>
</protein>
<feature type="transmembrane region" description="Helical" evidence="2">
    <location>
        <begin position="80"/>
        <end position="101"/>
    </location>
</feature>
<evidence type="ECO:0000313" key="3">
    <source>
        <dbReference type="EMBL" id="NUB91640.1"/>
    </source>
</evidence>
<reference evidence="3" key="1">
    <citation type="submission" date="2020-06" db="EMBL/GenBank/DDBJ databases">
        <title>Haloterrigena sp. nov., an extremely halophilic archaeon isolated from a saline sediment.</title>
        <authorList>
            <person name="Liu B.-B."/>
        </authorList>
    </citation>
    <scope>NUCLEOTIDE SEQUENCE</scope>
    <source>
        <strain evidence="3">SYSU A121-1</strain>
    </source>
</reference>
<feature type="transmembrane region" description="Helical" evidence="2">
    <location>
        <begin position="107"/>
        <end position="128"/>
    </location>
</feature>
<keyword evidence="2" id="KW-0472">Membrane</keyword>
<keyword evidence="2" id="KW-1133">Transmembrane helix</keyword>
<dbReference type="AlphaFoldDB" id="A0A8J8GQE8"/>
<dbReference type="EMBL" id="JABURA010000001">
    <property type="protein sequence ID" value="NUB91640.1"/>
    <property type="molecule type" value="Genomic_DNA"/>
</dbReference>
<keyword evidence="2" id="KW-0812">Transmembrane</keyword>
<dbReference type="Proteomes" id="UP000728647">
    <property type="component" value="Unassembled WGS sequence"/>
</dbReference>
<evidence type="ECO:0000313" key="4">
    <source>
        <dbReference type="Proteomes" id="UP000728647"/>
    </source>
</evidence>
<dbReference type="OrthoDB" id="186921at2157"/>
<accession>A0A8J8GQE8</accession>